<dbReference type="EMBL" id="BSEL01000004">
    <property type="protein sequence ID" value="GLJ67537.1"/>
    <property type="molecule type" value="Genomic_DNA"/>
</dbReference>
<evidence type="ECO:0000313" key="1">
    <source>
        <dbReference type="EMBL" id="GLJ67537.1"/>
    </source>
</evidence>
<dbReference type="RefSeq" id="WP_189117778.1">
    <property type="nucleotide sequence ID" value="NZ_BMRK01000004.1"/>
</dbReference>
<comment type="caution">
    <text evidence="1">The sequence shown here is derived from an EMBL/GenBank/DDBJ whole genome shotgun (WGS) entry which is preliminary data.</text>
</comment>
<evidence type="ECO:0000313" key="2">
    <source>
        <dbReference type="Proteomes" id="UP001142292"/>
    </source>
</evidence>
<dbReference type="Proteomes" id="UP001142292">
    <property type="component" value="Unassembled WGS sequence"/>
</dbReference>
<protein>
    <recommendedName>
        <fullName evidence="3">DUF3039 domain-containing protein</fullName>
    </recommendedName>
</protein>
<evidence type="ECO:0008006" key="3">
    <source>
        <dbReference type="Google" id="ProtNLM"/>
    </source>
</evidence>
<accession>A0ABQ5STR3</accession>
<reference evidence="1" key="2">
    <citation type="submission" date="2023-01" db="EMBL/GenBank/DDBJ databases">
        <authorList>
            <person name="Sun Q."/>
            <person name="Evtushenko L."/>
        </authorList>
    </citation>
    <scope>NUCLEOTIDE SEQUENCE</scope>
    <source>
        <strain evidence="1">VKM Ac-1246</strain>
    </source>
</reference>
<sequence>MAASALTLWRLRTTQSGLIHIEDTATSAGVITLCGFEIPATANAMSSRQPADRVRSPHAPMCAACVTALDHVRNTKPNQN</sequence>
<proteinExistence type="predicted"/>
<name>A0ABQ5STR3_9ACTN</name>
<reference evidence="1" key="1">
    <citation type="journal article" date="2014" name="Int. J. Syst. Evol. Microbiol.">
        <title>Complete genome of a new Firmicutes species belonging to the dominant human colonic microbiota ('Ruminococcus bicirculans') reveals two chromosomes and a selective capacity to utilize plant glucans.</title>
        <authorList>
            <consortium name="NISC Comparative Sequencing Program"/>
            <person name="Wegmann U."/>
            <person name="Louis P."/>
            <person name="Goesmann A."/>
            <person name="Henrissat B."/>
            <person name="Duncan S.H."/>
            <person name="Flint H.J."/>
        </authorList>
    </citation>
    <scope>NUCLEOTIDE SEQUENCE</scope>
    <source>
        <strain evidence="1">VKM Ac-1246</strain>
    </source>
</reference>
<gene>
    <name evidence="1" type="ORF">GCM10017579_15730</name>
</gene>
<keyword evidence="2" id="KW-1185">Reference proteome</keyword>
<organism evidence="1 2">
    <name type="scientific">Nocardioides luteus</name>
    <dbReference type="NCBI Taxonomy" id="1844"/>
    <lineage>
        <taxon>Bacteria</taxon>
        <taxon>Bacillati</taxon>
        <taxon>Actinomycetota</taxon>
        <taxon>Actinomycetes</taxon>
        <taxon>Propionibacteriales</taxon>
        <taxon>Nocardioidaceae</taxon>
        <taxon>Nocardioides</taxon>
    </lineage>
</organism>